<dbReference type="SUPFAM" id="SSF50978">
    <property type="entry name" value="WD40 repeat-like"/>
    <property type="match status" value="1"/>
</dbReference>
<dbReference type="VEuPathDB" id="ToxoDB:EAH_00059180"/>
<organism evidence="1 2">
    <name type="scientific">Eimeria acervulina</name>
    <name type="common">Coccidian parasite</name>
    <dbReference type="NCBI Taxonomy" id="5801"/>
    <lineage>
        <taxon>Eukaryota</taxon>
        <taxon>Sar</taxon>
        <taxon>Alveolata</taxon>
        <taxon>Apicomplexa</taxon>
        <taxon>Conoidasida</taxon>
        <taxon>Coccidia</taxon>
        <taxon>Eucoccidiorida</taxon>
        <taxon>Eimeriorina</taxon>
        <taxon>Eimeriidae</taxon>
        <taxon>Eimeria</taxon>
    </lineage>
</organism>
<dbReference type="EMBL" id="HG671508">
    <property type="protein sequence ID" value="CDI81132.1"/>
    <property type="molecule type" value="Genomic_DNA"/>
</dbReference>
<evidence type="ECO:0008006" key="3">
    <source>
        <dbReference type="Google" id="ProtNLM"/>
    </source>
</evidence>
<dbReference type="InterPro" id="IPR015943">
    <property type="entry name" value="WD40/YVTN_repeat-like_dom_sf"/>
</dbReference>
<dbReference type="InterPro" id="IPR051150">
    <property type="entry name" value="SWT21/TCAB1_mRNA_Telomere"/>
</dbReference>
<dbReference type="PANTHER" id="PTHR13211">
    <property type="entry name" value="TELOMERASE CAJAL BODY PROTEIN 1"/>
    <property type="match status" value="1"/>
</dbReference>
<gene>
    <name evidence="1" type="ORF">EAH_00059180</name>
</gene>
<accession>U6GNI8</accession>
<reference evidence="1" key="2">
    <citation type="submission" date="2013-10" db="EMBL/GenBank/DDBJ databases">
        <authorList>
            <person name="Aslett M."/>
        </authorList>
    </citation>
    <scope>NUCLEOTIDE SEQUENCE</scope>
    <source>
        <strain evidence="1">Houghton</strain>
    </source>
</reference>
<keyword evidence="2" id="KW-1185">Reference proteome</keyword>
<reference evidence="1" key="1">
    <citation type="submission" date="2013-10" db="EMBL/GenBank/DDBJ databases">
        <title>Genomic analysis of the causative agents of coccidiosis in chickens.</title>
        <authorList>
            <person name="Reid A.J."/>
            <person name="Blake D."/>
            <person name="Billington K."/>
            <person name="Browne H."/>
            <person name="Dunn M."/>
            <person name="Hung S."/>
            <person name="Kawahara F."/>
            <person name="Miranda-Saavedra D."/>
            <person name="Mourier T."/>
            <person name="Nagra H."/>
            <person name="Otto T.D."/>
            <person name="Rawlings N."/>
            <person name="Sanchez A."/>
            <person name="Sanders M."/>
            <person name="Subramaniam C."/>
            <person name="Tay Y."/>
            <person name="Dear P."/>
            <person name="Doerig C."/>
            <person name="Gruber A."/>
            <person name="Parkinson J."/>
            <person name="Shirley M."/>
            <person name="Wan K.L."/>
            <person name="Berriman M."/>
            <person name="Tomley F."/>
            <person name="Pain A."/>
        </authorList>
    </citation>
    <scope>NUCLEOTIDE SEQUENCE</scope>
    <source>
        <strain evidence="1">Houghton</strain>
    </source>
</reference>
<dbReference type="InterPro" id="IPR036322">
    <property type="entry name" value="WD40_repeat_dom_sf"/>
</dbReference>
<dbReference type="GeneID" id="25273988"/>
<dbReference type="PANTHER" id="PTHR13211:SF0">
    <property type="entry name" value="TELOMERASE CAJAL BODY PROTEIN 1"/>
    <property type="match status" value="1"/>
</dbReference>
<evidence type="ECO:0000313" key="2">
    <source>
        <dbReference type="Proteomes" id="UP000018050"/>
    </source>
</evidence>
<protein>
    <recommendedName>
        <fullName evidence="3">WD domain, G-beta repeat-containing protein</fullName>
    </recommendedName>
</protein>
<dbReference type="AlphaFoldDB" id="U6GNI8"/>
<evidence type="ECO:0000313" key="1">
    <source>
        <dbReference type="EMBL" id="CDI81132.1"/>
    </source>
</evidence>
<proteinExistence type="predicted"/>
<dbReference type="Proteomes" id="UP000018050">
    <property type="component" value="Unassembled WGS sequence"/>
</dbReference>
<dbReference type="OrthoDB" id="347957at2759"/>
<dbReference type="Gene3D" id="2.130.10.10">
    <property type="entry name" value="YVTN repeat-like/Quinoprotein amine dehydrogenase"/>
    <property type="match status" value="1"/>
</dbReference>
<dbReference type="RefSeq" id="XP_013249062.1">
    <property type="nucleotide sequence ID" value="XM_013393608.1"/>
</dbReference>
<name>U6GNI8_EIMAC</name>
<sequence length="429" mass="43362">MCGATQQADAAAAAVACDNNSSSSSSSGLRSVDLTLRAAAVGSGWEGVAPLEGAATAAATTTATAAAAEAAATAAADGGALQWAKLLPDGSGICAVFADGLLRFFATPEALSGGGLDAVCDREAAAGAPAAATATAAAAAELSPWLELAVGETLWDMSFPPDLFHQQGPDSCCCAVSAIDHPEWQLGTRRSKGSVVQKGMISAIAAMPSSSSSSSSAVACGSQGGTIGLYDVRSSSKPLLFSDPSCPSGAVAQLLFADEGLLLSGHRQDPVIRCWELRAPRGPLFKIERSCNACSPNKTQFDVKQQTLVVGSQDGSLSFFSLATGREEGGCLAAAAAAAARSSSSSSSSDSESSSWRSLTNSPIAAVFFHPQLPLLFTAHSERTFFLGEDSDDCSSSSSNSSNRAVAAANAAAVRFNWAIGLWSAAGER</sequence>